<keyword evidence="3" id="KW-1185">Reference proteome</keyword>
<dbReference type="RefSeq" id="WP_119955796.1">
    <property type="nucleotide sequence ID" value="NZ_QYUR01000006.1"/>
</dbReference>
<dbReference type="OrthoDB" id="122427at2"/>
<reference evidence="2 3" key="1">
    <citation type="submission" date="2018-09" db="EMBL/GenBank/DDBJ databases">
        <authorList>
            <person name="Zhu H."/>
        </authorList>
    </citation>
    <scope>NUCLEOTIDE SEQUENCE [LARGE SCALE GENOMIC DNA]</scope>
    <source>
        <strain evidence="2 3">K1S02-6</strain>
    </source>
</reference>
<protein>
    <submittedName>
        <fullName evidence="2">Uncharacterized protein</fullName>
    </submittedName>
</protein>
<keyword evidence="1" id="KW-0812">Transmembrane</keyword>
<organism evidence="2 3">
    <name type="scientific">Pseudomonas cavernicola</name>
    <dbReference type="NCBI Taxonomy" id="2320866"/>
    <lineage>
        <taxon>Bacteria</taxon>
        <taxon>Pseudomonadati</taxon>
        <taxon>Pseudomonadota</taxon>
        <taxon>Gammaproteobacteria</taxon>
        <taxon>Pseudomonadales</taxon>
        <taxon>Pseudomonadaceae</taxon>
        <taxon>Pseudomonas</taxon>
    </lineage>
</organism>
<feature type="transmembrane region" description="Helical" evidence="1">
    <location>
        <begin position="105"/>
        <end position="126"/>
    </location>
</feature>
<comment type="caution">
    <text evidence="2">The sequence shown here is derived from an EMBL/GenBank/DDBJ whole genome shotgun (WGS) entry which is preliminary data.</text>
</comment>
<feature type="transmembrane region" description="Helical" evidence="1">
    <location>
        <begin position="42"/>
        <end position="60"/>
    </location>
</feature>
<dbReference type="AlphaFoldDB" id="A0A418XC70"/>
<feature type="transmembrane region" description="Helical" evidence="1">
    <location>
        <begin position="5"/>
        <end position="22"/>
    </location>
</feature>
<evidence type="ECO:0000256" key="1">
    <source>
        <dbReference type="SAM" id="Phobius"/>
    </source>
</evidence>
<proteinExistence type="predicted"/>
<sequence>MTLRILVTLGVLIYGLVVPILEINSTHVFNPEWPPHARLHEVWQLVTNTAIGVFCLWHAWGKDNVRLPSALALFITGGFLVAYAIQSRYGGSMVLSDGTEKTIMGLNLGVVAFGVVAIFSVATIILDSHQRSKAHQRVYGS</sequence>
<evidence type="ECO:0000313" key="3">
    <source>
        <dbReference type="Proteomes" id="UP000284021"/>
    </source>
</evidence>
<evidence type="ECO:0000313" key="2">
    <source>
        <dbReference type="EMBL" id="RJG10111.1"/>
    </source>
</evidence>
<dbReference type="EMBL" id="QYUR01000006">
    <property type="protein sequence ID" value="RJG10111.1"/>
    <property type="molecule type" value="Genomic_DNA"/>
</dbReference>
<dbReference type="Proteomes" id="UP000284021">
    <property type="component" value="Unassembled WGS sequence"/>
</dbReference>
<gene>
    <name evidence="2" type="ORF">D3879_18945</name>
</gene>
<accession>A0A418XC70</accession>
<keyword evidence="1" id="KW-0472">Membrane</keyword>
<keyword evidence="1" id="KW-1133">Transmembrane helix</keyword>
<feature type="transmembrane region" description="Helical" evidence="1">
    <location>
        <begin position="67"/>
        <end position="85"/>
    </location>
</feature>
<name>A0A418XC70_9PSED</name>